<proteinExistence type="predicted"/>
<comment type="caution">
    <text evidence="1">The sequence shown here is derived from an EMBL/GenBank/DDBJ whole genome shotgun (WGS) entry which is preliminary data.</text>
</comment>
<keyword evidence="2" id="KW-1185">Reference proteome</keyword>
<gene>
    <name evidence="1" type="ORF">GCM10010387_16380</name>
</gene>
<dbReference type="EMBL" id="BMWG01000003">
    <property type="protein sequence ID" value="GGZ23860.1"/>
    <property type="molecule type" value="Genomic_DNA"/>
</dbReference>
<sequence length="167" mass="18297">MSGTSLLPVGGRDADEKRMRLLASVLAPDSPEPLFLMLPGTPASKSRPRFSREGRAYKASADEEAETRTAWLLRRAFRQPWTGNLAVGAVFFRPDRQRIDVDNLLKHVCDAGNGIAWVDDAQITAVYGVIELDAAAPRTLLVVAHHSSSLDRTGVAAPRPAQRRGRR</sequence>
<dbReference type="Proteomes" id="UP000630936">
    <property type="component" value="Unassembled WGS sequence"/>
</dbReference>
<name>A0A918PWX4_9ACTN</name>
<dbReference type="InterPro" id="IPR008822">
    <property type="entry name" value="Endonuclease_RusA-like"/>
</dbReference>
<dbReference type="SUPFAM" id="SSF103084">
    <property type="entry name" value="Holliday junction resolvase RusA"/>
    <property type="match status" value="1"/>
</dbReference>
<dbReference type="Pfam" id="PF05866">
    <property type="entry name" value="RusA"/>
    <property type="match status" value="1"/>
</dbReference>
<dbReference type="GO" id="GO:0006281">
    <property type="term" value="P:DNA repair"/>
    <property type="evidence" value="ECO:0007669"/>
    <property type="project" value="InterPro"/>
</dbReference>
<dbReference type="GO" id="GO:0006310">
    <property type="term" value="P:DNA recombination"/>
    <property type="evidence" value="ECO:0007669"/>
    <property type="project" value="InterPro"/>
</dbReference>
<dbReference type="InterPro" id="IPR036614">
    <property type="entry name" value="RusA-like_sf"/>
</dbReference>
<dbReference type="RefSeq" id="WP_190122254.1">
    <property type="nucleotide sequence ID" value="NZ_BMWG01000003.1"/>
</dbReference>
<protein>
    <submittedName>
        <fullName evidence="1">Uncharacterized protein</fullName>
    </submittedName>
</protein>
<dbReference type="Gene3D" id="3.30.1330.70">
    <property type="entry name" value="Holliday junction resolvase RusA"/>
    <property type="match status" value="1"/>
</dbReference>
<reference evidence="1" key="2">
    <citation type="submission" date="2020-09" db="EMBL/GenBank/DDBJ databases">
        <authorList>
            <person name="Sun Q."/>
            <person name="Ohkuma M."/>
        </authorList>
    </citation>
    <scope>NUCLEOTIDE SEQUENCE</scope>
    <source>
        <strain evidence="1">JCM 4988</strain>
    </source>
</reference>
<accession>A0A918PWX4</accession>
<evidence type="ECO:0000313" key="2">
    <source>
        <dbReference type="Proteomes" id="UP000630936"/>
    </source>
</evidence>
<dbReference type="AlphaFoldDB" id="A0A918PWX4"/>
<organism evidence="1 2">
    <name type="scientific">Streptomyces inusitatus</name>
    <dbReference type="NCBI Taxonomy" id="68221"/>
    <lineage>
        <taxon>Bacteria</taxon>
        <taxon>Bacillati</taxon>
        <taxon>Actinomycetota</taxon>
        <taxon>Actinomycetes</taxon>
        <taxon>Kitasatosporales</taxon>
        <taxon>Streptomycetaceae</taxon>
        <taxon>Streptomyces</taxon>
    </lineage>
</organism>
<evidence type="ECO:0000313" key="1">
    <source>
        <dbReference type="EMBL" id="GGZ23860.1"/>
    </source>
</evidence>
<dbReference type="GO" id="GO:0000287">
    <property type="term" value="F:magnesium ion binding"/>
    <property type="evidence" value="ECO:0007669"/>
    <property type="project" value="InterPro"/>
</dbReference>
<reference evidence="1" key="1">
    <citation type="journal article" date="2014" name="Int. J. Syst. Evol. Microbiol.">
        <title>Complete genome sequence of Corynebacterium casei LMG S-19264T (=DSM 44701T), isolated from a smear-ripened cheese.</title>
        <authorList>
            <consortium name="US DOE Joint Genome Institute (JGI-PGF)"/>
            <person name="Walter F."/>
            <person name="Albersmeier A."/>
            <person name="Kalinowski J."/>
            <person name="Ruckert C."/>
        </authorList>
    </citation>
    <scope>NUCLEOTIDE SEQUENCE</scope>
    <source>
        <strain evidence="1">JCM 4988</strain>
    </source>
</reference>